<name>A0A9W9ZTI3_9CNID</name>
<evidence type="ECO:0000259" key="1">
    <source>
        <dbReference type="PROSITE" id="PS50172"/>
    </source>
</evidence>
<dbReference type="Proteomes" id="UP001163046">
    <property type="component" value="Unassembled WGS sequence"/>
</dbReference>
<gene>
    <name evidence="2" type="primary">MCPH1_1</name>
    <name evidence="2" type="ORF">OS493_000936</name>
</gene>
<feature type="domain" description="BRCT" evidence="1">
    <location>
        <begin position="39"/>
        <end position="119"/>
    </location>
</feature>
<evidence type="ECO:0000313" key="3">
    <source>
        <dbReference type="Proteomes" id="UP001163046"/>
    </source>
</evidence>
<dbReference type="SUPFAM" id="SSF52113">
    <property type="entry name" value="BRCT domain"/>
    <property type="match status" value="1"/>
</dbReference>
<dbReference type="PANTHER" id="PTHR14625:SF3">
    <property type="entry name" value="MICROCEPHALIN"/>
    <property type="match status" value="1"/>
</dbReference>
<protein>
    <submittedName>
        <fullName evidence="2">BRCA1 associated RING domain 1</fullName>
    </submittedName>
</protein>
<dbReference type="GO" id="GO:0000278">
    <property type="term" value="P:mitotic cell cycle"/>
    <property type="evidence" value="ECO:0007669"/>
    <property type="project" value="TreeGrafter"/>
</dbReference>
<dbReference type="EMBL" id="MU825873">
    <property type="protein sequence ID" value="KAJ7387601.1"/>
    <property type="molecule type" value="Genomic_DNA"/>
</dbReference>
<dbReference type="InterPro" id="IPR022047">
    <property type="entry name" value="Microcephalin-like"/>
</dbReference>
<keyword evidence="3" id="KW-1185">Reference proteome</keyword>
<sequence>TMKSLEVGYWVDEEPYELSDDFPASELCRLERVSAGAGYRQELFAECPPIFVSENCSPPSDSLMSLINLCGGKVSTSVRKAGICIGSMTRRTQAVNITEQWLLDCITEHAVLPYTNYALNSPAKRRRETSPSY</sequence>
<proteinExistence type="predicted"/>
<dbReference type="PANTHER" id="PTHR14625">
    <property type="entry name" value="MICROCEPHALIN"/>
    <property type="match status" value="1"/>
</dbReference>
<dbReference type="InterPro" id="IPR036420">
    <property type="entry name" value="BRCT_dom_sf"/>
</dbReference>
<evidence type="ECO:0000313" key="2">
    <source>
        <dbReference type="EMBL" id="KAJ7387601.1"/>
    </source>
</evidence>
<reference evidence="2" key="1">
    <citation type="submission" date="2023-01" db="EMBL/GenBank/DDBJ databases">
        <title>Genome assembly of the deep-sea coral Lophelia pertusa.</title>
        <authorList>
            <person name="Herrera S."/>
            <person name="Cordes E."/>
        </authorList>
    </citation>
    <scope>NUCLEOTIDE SEQUENCE</scope>
    <source>
        <strain evidence="2">USNM1676648</strain>
        <tissue evidence="2">Polyp</tissue>
    </source>
</reference>
<dbReference type="PROSITE" id="PS50172">
    <property type="entry name" value="BRCT"/>
    <property type="match status" value="1"/>
</dbReference>
<accession>A0A9W9ZTI3</accession>
<dbReference type="AlphaFoldDB" id="A0A9W9ZTI3"/>
<comment type="caution">
    <text evidence="2">The sequence shown here is derived from an EMBL/GenBank/DDBJ whole genome shotgun (WGS) entry which is preliminary data.</text>
</comment>
<dbReference type="CDD" id="cd17751">
    <property type="entry name" value="BRCT_microcephalin_rpt3"/>
    <property type="match status" value="1"/>
</dbReference>
<organism evidence="2 3">
    <name type="scientific">Desmophyllum pertusum</name>
    <dbReference type="NCBI Taxonomy" id="174260"/>
    <lineage>
        <taxon>Eukaryota</taxon>
        <taxon>Metazoa</taxon>
        <taxon>Cnidaria</taxon>
        <taxon>Anthozoa</taxon>
        <taxon>Hexacorallia</taxon>
        <taxon>Scleractinia</taxon>
        <taxon>Caryophylliina</taxon>
        <taxon>Caryophylliidae</taxon>
        <taxon>Desmophyllum</taxon>
    </lineage>
</organism>
<feature type="non-terminal residue" evidence="2">
    <location>
        <position position="133"/>
    </location>
</feature>
<dbReference type="OrthoDB" id="2384350at2759"/>
<dbReference type="Gene3D" id="3.40.50.10190">
    <property type="entry name" value="BRCT domain"/>
    <property type="match status" value="1"/>
</dbReference>
<dbReference type="InterPro" id="IPR001357">
    <property type="entry name" value="BRCT_dom"/>
</dbReference>